<dbReference type="InterPro" id="IPR000358">
    <property type="entry name" value="RNR_small_fam"/>
</dbReference>
<feature type="binding site" evidence="6">
    <location>
        <position position="223"/>
    </location>
    <ligand>
        <name>Fe cation</name>
        <dbReference type="ChEBI" id="CHEBI:24875"/>
        <label>2</label>
    </ligand>
</feature>
<name>E9RJD5_BACNA</name>
<dbReference type="CDD" id="cd01049">
    <property type="entry name" value="RNRR2"/>
    <property type="match status" value="1"/>
</dbReference>
<keyword evidence="4" id="KW-0215">Deoxyribonucleotide synthesis</keyword>
<feature type="binding site" evidence="6">
    <location>
        <position position="119"/>
    </location>
    <ligand>
        <name>Fe cation</name>
        <dbReference type="ChEBI" id="CHEBI:24875"/>
        <label>1</label>
    </ligand>
</feature>
<sequence>MEQLTKQVRVFNENLPNKGERMFDDVSGILFWDDIINQVYYELIKEMREVFWIPDEVSMSKDKVQWATEMNEMEQELFLNAIGILAVLDSIATYFDNVAAYYIRDSAIKALMAFVAAMETIHNESYTYILSSVSSKAVSLDVFERPKKNEFMIRRNKLMMDLFDEFIQNPTPETFAKGLVAMSGLEGLCFVNGFTPFYHFNRNGKMFGTGTVIQYIQRDEMKHSYFQTILVRDILTQYPELNTEEFSEFVYDFFTELVQLEREFCEDLYKNTPDIDIEEVKEYIGYRANLILDNLGLDQIFAAKKNPMPWITAFDPDNLNNTKRDFFEDKEVNYGKANEQKNDWNDL</sequence>
<dbReference type="Gene3D" id="1.10.620.20">
    <property type="entry name" value="Ribonucleotide Reductase, subunit A"/>
    <property type="match status" value="1"/>
</dbReference>
<evidence type="ECO:0000256" key="2">
    <source>
        <dbReference type="ARBA" id="ARBA00011209"/>
    </source>
</evidence>
<comment type="catalytic activity">
    <reaction evidence="3 4">
        <text>a 2'-deoxyribonucleoside 5'-diphosphate + [thioredoxin]-disulfide + H2O = a ribonucleoside 5'-diphosphate + [thioredoxin]-dithiol</text>
        <dbReference type="Rhea" id="RHEA:23252"/>
        <dbReference type="Rhea" id="RHEA-COMP:10698"/>
        <dbReference type="Rhea" id="RHEA-COMP:10700"/>
        <dbReference type="ChEBI" id="CHEBI:15377"/>
        <dbReference type="ChEBI" id="CHEBI:29950"/>
        <dbReference type="ChEBI" id="CHEBI:50058"/>
        <dbReference type="ChEBI" id="CHEBI:57930"/>
        <dbReference type="ChEBI" id="CHEBI:73316"/>
        <dbReference type="EC" id="1.17.4.1"/>
    </reaction>
</comment>
<dbReference type="PANTHER" id="PTHR23409">
    <property type="entry name" value="RIBONUCLEOSIDE-DIPHOSPHATE REDUCTASE SMALL CHAIN"/>
    <property type="match status" value="1"/>
</dbReference>
<comment type="cofactor">
    <cofactor evidence="4 6">
        <name>Fe cation</name>
        <dbReference type="ChEBI" id="CHEBI:24875"/>
    </cofactor>
    <text evidence="4 6">Binds 2 iron ions per subunit.</text>
</comment>
<evidence type="ECO:0000256" key="5">
    <source>
        <dbReference type="PIRSR" id="PIRSR000355-1"/>
    </source>
</evidence>
<keyword evidence="7" id="KW-0614">Plasmid</keyword>
<evidence type="ECO:0000313" key="7">
    <source>
        <dbReference type="EMBL" id="BAJ77030.1"/>
    </source>
</evidence>
<dbReference type="AlphaFoldDB" id="E9RJD5"/>
<dbReference type="InterPro" id="IPR012348">
    <property type="entry name" value="RNR-like"/>
</dbReference>
<feature type="binding site" evidence="6">
    <location>
        <position position="220"/>
    </location>
    <ligand>
        <name>Fe cation</name>
        <dbReference type="ChEBI" id="CHEBI:24875"/>
        <label>2</label>
    </ligand>
</feature>
<geneLocation type="plasmid" evidence="7">
    <name>pLS32</name>
</geneLocation>
<dbReference type="GO" id="GO:0004748">
    <property type="term" value="F:ribonucleoside-diphosphate reductase activity, thioredoxin disulfide as acceptor"/>
    <property type="evidence" value="ECO:0007669"/>
    <property type="project" value="UniProtKB-EC"/>
</dbReference>
<evidence type="ECO:0000256" key="3">
    <source>
        <dbReference type="ARBA" id="ARBA00047754"/>
    </source>
</evidence>
<dbReference type="InterPro" id="IPR033909">
    <property type="entry name" value="RNR_small"/>
</dbReference>
<dbReference type="GO" id="GO:0046872">
    <property type="term" value="F:metal ion binding"/>
    <property type="evidence" value="ECO:0007669"/>
    <property type="project" value="UniProtKB-KW"/>
</dbReference>
<dbReference type="GO" id="GO:0009263">
    <property type="term" value="P:deoxyribonucleotide biosynthetic process"/>
    <property type="evidence" value="ECO:0007669"/>
    <property type="project" value="UniProtKB-KW"/>
</dbReference>
<keyword evidence="4 6" id="KW-0408">Iron</keyword>
<dbReference type="Pfam" id="PF00268">
    <property type="entry name" value="Ribonuc_red_sm"/>
    <property type="match status" value="1"/>
</dbReference>
<feature type="binding site" evidence="6">
    <location>
        <position position="186"/>
    </location>
    <ligand>
        <name>Fe cation</name>
        <dbReference type="ChEBI" id="CHEBI:24875"/>
        <label>2</label>
    </ligand>
</feature>
<feature type="binding site" evidence="6">
    <location>
        <position position="89"/>
    </location>
    <ligand>
        <name>Fe cation</name>
        <dbReference type="ChEBI" id="CHEBI:24875"/>
        <label>1</label>
    </ligand>
</feature>
<comment type="similarity">
    <text evidence="1 4">Belongs to the ribonucleoside diphosphate reductase small chain family.</text>
</comment>
<reference evidence="7" key="1">
    <citation type="journal article" date="1997" name="Proc. Natl. Acad. Sci. U.S.A.">
        <title>Experimental surgery to create subgenomes of Bacillus subtilis 168.</title>
        <authorList>
            <person name="Itaya M."/>
            <person name="Tanaka T."/>
        </authorList>
    </citation>
    <scope>NUCLEOTIDE SEQUENCE</scope>
    <source>
        <strain evidence="7">IAM 11631</strain>
        <plasmid evidence="7">pLS32</plasmid>
    </source>
</reference>
<accession>E9RJD5</accession>
<dbReference type="UniPathway" id="UPA00326"/>
<evidence type="ECO:0000256" key="6">
    <source>
        <dbReference type="PIRSR" id="PIRSR000355-2"/>
    </source>
</evidence>
<organism evidence="7">
    <name type="scientific">Bacillus subtilis subsp. natto</name>
    <dbReference type="NCBI Taxonomy" id="86029"/>
    <lineage>
        <taxon>Bacteria</taxon>
        <taxon>Bacillati</taxon>
        <taxon>Bacillota</taxon>
        <taxon>Bacilli</taxon>
        <taxon>Bacillales</taxon>
        <taxon>Bacillaceae</taxon>
        <taxon>Bacillus</taxon>
    </lineage>
</organism>
<feature type="binding site" evidence="6">
    <location>
        <position position="119"/>
    </location>
    <ligand>
        <name>Fe cation</name>
        <dbReference type="ChEBI" id="CHEBI:24875"/>
        <label>2</label>
    </ligand>
</feature>
<evidence type="ECO:0000256" key="4">
    <source>
        <dbReference type="PIRNR" id="PIRNR000355"/>
    </source>
</evidence>
<comment type="function">
    <text evidence="4">Provides the precursors necessary for DNA synthesis. Catalyzes the biosynthesis of deoxyribonucleotides from the corresponding ribonucleotides.</text>
</comment>
<feature type="binding site" evidence="6">
    <location>
        <position position="122"/>
    </location>
    <ligand>
        <name>Fe cation</name>
        <dbReference type="ChEBI" id="CHEBI:24875"/>
        <label>1</label>
    </ligand>
</feature>
<dbReference type="InterPro" id="IPR009078">
    <property type="entry name" value="Ferritin-like_SF"/>
</dbReference>
<dbReference type="PANTHER" id="PTHR23409:SF18">
    <property type="entry name" value="RIBONUCLEOSIDE-DIPHOSPHATE REDUCTASE SUBUNIT M2"/>
    <property type="match status" value="1"/>
</dbReference>
<evidence type="ECO:0000256" key="1">
    <source>
        <dbReference type="ARBA" id="ARBA00009303"/>
    </source>
</evidence>
<dbReference type="EC" id="1.17.4.1" evidence="4"/>
<protein>
    <recommendedName>
        <fullName evidence="4">Ribonucleoside-diphosphate reductase subunit beta</fullName>
        <ecNumber evidence="4">1.17.4.1</ecNumber>
    </recommendedName>
</protein>
<proteinExistence type="inferred from homology"/>
<feature type="active site" evidence="5">
    <location>
        <position position="126"/>
    </location>
</feature>
<keyword evidence="4 6" id="KW-0479">Metal-binding</keyword>
<keyword evidence="4" id="KW-0560">Oxidoreductase</keyword>
<comment type="subunit">
    <text evidence="2">Tetramer of two alpha and two beta subunits.</text>
</comment>
<reference evidence="7" key="2">
    <citation type="submission" date="2011-02" db="EMBL/GenBank/DDBJ databases">
        <title>Genetic factors for stable replication of pLS32 in Bacillus subtilis.</title>
        <authorList>
            <person name="Itaya M."/>
        </authorList>
    </citation>
    <scope>NUCLEOTIDE SEQUENCE</scope>
    <source>
        <strain evidence="7">IAM 11631</strain>
        <plasmid evidence="7">pLS32</plasmid>
    </source>
</reference>
<dbReference type="SUPFAM" id="SSF47240">
    <property type="entry name" value="Ferritin-like"/>
    <property type="match status" value="1"/>
</dbReference>
<gene>
    <name evidence="7" type="primary">nrdF</name>
</gene>
<dbReference type="PIRSF" id="PIRSF000355">
    <property type="entry name" value="NrdB"/>
    <property type="match status" value="1"/>
</dbReference>
<dbReference type="RefSeq" id="WP_013603310.1">
    <property type="nucleotide sequence ID" value="NC_015149.1"/>
</dbReference>
<dbReference type="EMBL" id="AB615353">
    <property type="protein sequence ID" value="BAJ77030.1"/>
    <property type="molecule type" value="Genomic_DNA"/>
</dbReference>